<dbReference type="PANTHER" id="PTHR35562">
    <property type="entry name" value="DNA ENDONUCLEASE SMRA-RELATED"/>
    <property type="match status" value="1"/>
</dbReference>
<dbReference type="InterPro" id="IPR002625">
    <property type="entry name" value="Smr_dom"/>
</dbReference>
<dbReference type="Pfam" id="PF01713">
    <property type="entry name" value="Smr"/>
    <property type="match status" value="1"/>
</dbReference>
<keyword evidence="1 6" id="KW-0540">Nuclease</keyword>
<evidence type="ECO:0000256" key="3">
    <source>
        <dbReference type="ARBA" id="ARBA00022759"/>
    </source>
</evidence>
<dbReference type="EC" id="3.1.-.-" evidence="6"/>
<evidence type="ECO:0000256" key="4">
    <source>
        <dbReference type="ARBA" id="ARBA00022801"/>
    </source>
</evidence>
<dbReference type="HAMAP" id="MF_01042">
    <property type="entry name" value="SmrB"/>
    <property type="match status" value="1"/>
</dbReference>
<keyword evidence="4 6" id="KW-0378">Hydrolase</keyword>
<comment type="caution">
    <text evidence="8">The sequence shown here is derived from an EMBL/GenBank/DDBJ whole genome shotgun (WGS) entry which is preliminary data.</text>
</comment>
<comment type="subunit">
    <text evidence="6">Associates with collided ribosomes, but not with correctly translating polysomes.</text>
</comment>
<proteinExistence type="inferred from homology"/>
<evidence type="ECO:0000256" key="1">
    <source>
        <dbReference type="ARBA" id="ARBA00022722"/>
    </source>
</evidence>
<dbReference type="Gene3D" id="3.30.1370.110">
    <property type="match status" value="1"/>
</dbReference>
<dbReference type="GO" id="GO:0016787">
    <property type="term" value="F:hydrolase activity"/>
    <property type="evidence" value="ECO:0007669"/>
    <property type="project" value="UniProtKB-KW"/>
</dbReference>
<name>A0AA37TJD1_9GAMM</name>
<dbReference type="SMART" id="SM00463">
    <property type="entry name" value="SMR"/>
    <property type="match status" value="1"/>
</dbReference>
<dbReference type="RefSeq" id="WP_095498962.1">
    <property type="nucleotide sequence ID" value="NZ_BSPO01000002.1"/>
</dbReference>
<organism evidence="8 9">
    <name type="scientific">Paraferrimonas haliotis</name>
    <dbReference type="NCBI Taxonomy" id="2013866"/>
    <lineage>
        <taxon>Bacteria</taxon>
        <taxon>Pseudomonadati</taxon>
        <taxon>Pseudomonadota</taxon>
        <taxon>Gammaproteobacteria</taxon>
        <taxon>Alteromonadales</taxon>
        <taxon>Ferrimonadaceae</taxon>
        <taxon>Paraferrimonas</taxon>
    </lineage>
</organism>
<keyword evidence="2 6" id="KW-0699">rRNA-binding</keyword>
<protein>
    <recommendedName>
        <fullName evidence="6">Ribosome rescue factor SmrB</fullName>
        <ecNumber evidence="6">3.1.-.-</ecNumber>
    </recommendedName>
</protein>
<comment type="similarity">
    <text evidence="6">Belongs to the SmrB family.</text>
</comment>
<evidence type="ECO:0000259" key="7">
    <source>
        <dbReference type="PROSITE" id="PS50828"/>
    </source>
</evidence>
<dbReference type="InterPro" id="IPR036063">
    <property type="entry name" value="Smr_dom_sf"/>
</dbReference>
<accession>A0AA37TJD1</accession>
<dbReference type="InterPro" id="IPR022990">
    <property type="entry name" value="SmrB-like"/>
</dbReference>
<reference evidence="8 9" key="1">
    <citation type="journal article" date="2014" name="Int. J. Syst. Evol. Microbiol.">
        <title>Complete genome sequence of Corynebacterium casei LMG S-19264T (=DSM 44701T), isolated from a smear-ripened cheese.</title>
        <authorList>
            <consortium name="US DOE Joint Genome Institute (JGI-PGF)"/>
            <person name="Walter F."/>
            <person name="Albersmeier A."/>
            <person name="Kalinowski J."/>
            <person name="Ruckert C."/>
        </authorList>
    </citation>
    <scope>NUCLEOTIDE SEQUENCE [LARGE SCALE GENOMIC DNA]</scope>
    <source>
        <strain evidence="8 9">NBRC 112785</strain>
    </source>
</reference>
<feature type="domain" description="Smr" evidence="7">
    <location>
        <begin position="89"/>
        <end position="164"/>
    </location>
</feature>
<evidence type="ECO:0000256" key="2">
    <source>
        <dbReference type="ARBA" id="ARBA00022730"/>
    </source>
</evidence>
<dbReference type="EMBL" id="BSPO01000002">
    <property type="protein sequence ID" value="GLS82612.1"/>
    <property type="molecule type" value="Genomic_DNA"/>
</dbReference>
<evidence type="ECO:0000313" key="8">
    <source>
        <dbReference type="EMBL" id="GLS82612.1"/>
    </source>
</evidence>
<dbReference type="GO" id="GO:0004521">
    <property type="term" value="F:RNA endonuclease activity"/>
    <property type="evidence" value="ECO:0007669"/>
    <property type="project" value="UniProtKB-UniRule"/>
</dbReference>
<dbReference type="SUPFAM" id="SSF160443">
    <property type="entry name" value="SMR domain-like"/>
    <property type="match status" value="1"/>
</dbReference>
<keyword evidence="3 6" id="KW-0255">Endonuclease</keyword>
<dbReference type="PROSITE" id="PS50828">
    <property type="entry name" value="SMR"/>
    <property type="match status" value="1"/>
</dbReference>
<gene>
    <name evidence="6" type="primary">smrB</name>
    <name evidence="8" type="ORF">GCM10007894_05890</name>
</gene>
<comment type="function">
    <text evidence="6">Acts as a ribosome collision sensor. Detects stalled/collided disomes (pairs of ribosomes where the leading ribosome is stalled and a second ribosome has collided with it) and endonucleolytically cleaves mRNA at the 5' boundary of the stalled ribosome. Stalled/collided disomes form a new interface (primarily via the 30S subunits) that binds SmrB. Cleaved mRNA becomes available for tmRNA ligation, leading to ribosomal subunit dissociation and rescue of stalled ribosomes.</text>
</comment>
<evidence type="ECO:0000313" key="9">
    <source>
        <dbReference type="Proteomes" id="UP001157439"/>
    </source>
</evidence>
<dbReference type="Proteomes" id="UP001157439">
    <property type="component" value="Unassembled WGS sequence"/>
</dbReference>
<evidence type="ECO:0000256" key="5">
    <source>
        <dbReference type="ARBA" id="ARBA00022884"/>
    </source>
</evidence>
<dbReference type="PANTHER" id="PTHR35562:SF1">
    <property type="entry name" value="UPF0115 PROTEIN YFCN"/>
    <property type="match status" value="1"/>
</dbReference>
<dbReference type="GO" id="GO:0072344">
    <property type="term" value="P:rescue of stalled ribosome"/>
    <property type="evidence" value="ECO:0007669"/>
    <property type="project" value="UniProtKB-UniRule"/>
</dbReference>
<dbReference type="AlphaFoldDB" id="A0AA37TJD1"/>
<dbReference type="GO" id="GO:0019843">
    <property type="term" value="F:rRNA binding"/>
    <property type="evidence" value="ECO:0007669"/>
    <property type="project" value="UniProtKB-UniRule"/>
</dbReference>
<keyword evidence="9" id="KW-1185">Reference proteome</keyword>
<keyword evidence="5 6" id="KW-0694">RNA-binding</keyword>
<evidence type="ECO:0000256" key="6">
    <source>
        <dbReference type="HAMAP-Rule" id="MF_01042"/>
    </source>
</evidence>
<dbReference type="NCBIfam" id="NF003432">
    <property type="entry name" value="PRK04946.1"/>
    <property type="match status" value="1"/>
</dbReference>
<sequence length="169" mass="19405">MKKKQQTDSFAQMMKGVKPFTQDKRVFKPQPKIRKSLEQSKQEIQTDLFSDTFEAHFDDEGPVRYCRPQSDKFELKKLRRGDYYPDLLLDLHGLRQLDAKIEIVALIAEAKKHQIECCCITHGVSGGVLKQKVPSWLVQHPDVIAFHQAPLEWGGHGSLLVLLDIHQDS</sequence>